<comment type="caution">
    <text evidence="2">The sequence shown here is derived from an EMBL/GenBank/DDBJ whole genome shotgun (WGS) entry which is preliminary data.</text>
</comment>
<dbReference type="RefSeq" id="WP_176861719.1">
    <property type="nucleotide sequence ID" value="NZ_JABXWT010000001.1"/>
</dbReference>
<feature type="transmembrane region" description="Helical" evidence="1">
    <location>
        <begin position="40"/>
        <end position="58"/>
    </location>
</feature>
<keyword evidence="1" id="KW-0472">Membrane</keyword>
<organism evidence="2 3">
    <name type="scientific">Ruegeria haliotis</name>
    <dbReference type="NCBI Taxonomy" id="2747601"/>
    <lineage>
        <taxon>Bacteria</taxon>
        <taxon>Pseudomonadati</taxon>
        <taxon>Pseudomonadota</taxon>
        <taxon>Alphaproteobacteria</taxon>
        <taxon>Rhodobacterales</taxon>
        <taxon>Roseobacteraceae</taxon>
        <taxon>Ruegeria</taxon>
    </lineage>
</organism>
<sequence length="91" mass="9887">MRPDPHSFNISSERLVFAWLILLAFSFASAVLTMLPVPSAVGGGGIMFLALVKSRVILSRYLGLAQSPAWLRGFTIVLTGFSVLVFGLYLI</sequence>
<evidence type="ECO:0000313" key="2">
    <source>
        <dbReference type="EMBL" id="NVO54746.1"/>
    </source>
</evidence>
<keyword evidence="1" id="KW-1133">Transmembrane helix</keyword>
<feature type="transmembrane region" description="Helical" evidence="1">
    <location>
        <begin position="70"/>
        <end position="90"/>
    </location>
</feature>
<dbReference type="Proteomes" id="UP000630805">
    <property type="component" value="Unassembled WGS sequence"/>
</dbReference>
<protein>
    <submittedName>
        <fullName evidence="2">Nitric oxide reductase F protein</fullName>
    </submittedName>
</protein>
<reference evidence="2 3" key="1">
    <citation type="submission" date="2020-06" db="EMBL/GenBank/DDBJ databases">
        <authorList>
            <person name="Cao W.R."/>
        </authorList>
    </citation>
    <scope>NUCLEOTIDE SEQUENCE [LARGE SCALE GENOMIC DNA]</scope>
    <source>
        <strain evidence="2 3">B1Z28</strain>
    </source>
</reference>
<dbReference type="EMBL" id="JABXWT010000001">
    <property type="protein sequence ID" value="NVO54746.1"/>
    <property type="molecule type" value="Genomic_DNA"/>
</dbReference>
<keyword evidence="3" id="KW-1185">Reference proteome</keyword>
<keyword evidence="1" id="KW-0812">Transmembrane</keyword>
<proteinExistence type="predicted"/>
<evidence type="ECO:0000313" key="3">
    <source>
        <dbReference type="Proteomes" id="UP000630805"/>
    </source>
</evidence>
<name>A0ABX2PKX0_9RHOB</name>
<gene>
    <name evidence="2" type="ORF">HW561_02940</name>
</gene>
<evidence type="ECO:0000256" key="1">
    <source>
        <dbReference type="SAM" id="Phobius"/>
    </source>
</evidence>
<accession>A0ABX2PKX0</accession>